<evidence type="ECO:0000256" key="2">
    <source>
        <dbReference type="ARBA" id="ARBA00022801"/>
    </source>
</evidence>
<comment type="caution">
    <text evidence="4">The sequence shown here is derived from an EMBL/GenBank/DDBJ whole genome shotgun (WGS) entry which is preliminary data.</text>
</comment>
<accession>A0ABW5BI05</accession>
<organism evidence="4 5">
    <name type="scientific">Kiloniella antarctica</name>
    <dbReference type="NCBI Taxonomy" id="1550907"/>
    <lineage>
        <taxon>Bacteria</taxon>
        <taxon>Pseudomonadati</taxon>
        <taxon>Pseudomonadota</taxon>
        <taxon>Alphaproteobacteria</taxon>
        <taxon>Rhodospirillales</taxon>
        <taxon>Kiloniellaceae</taxon>
        <taxon>Kiloniella</taxon>
    </lineage>
</organism>
<name>A0ABW5BI05_9PROT</name>
<evidence type="ECO:0000313" key="4">
    <source>
        <dbReference type="EMBL" id="MFD2204406.1"/>
    </source>
</evidence>
<dbReference type="PANTHER" id="PTHR10655:SF17">
    <property type="entry name" value="LYSOPHOSPHOLIPASE-LIKE PROTEIN 1"/>
    <property type="match status" value="1"/>
</dbReference>
<dbReference type="Gene3D" id="3.40.50.1820">
    <property type="entry name" value="alpha/beta hydrolase"/>
    <property type="match status" value="1"/>
</dbReference>
<dbReference type="InterPro" id="IPR003140">
    <property type="entry name" value="PLipase/COase/thioEstase"/>
</dbReference>
<evidence type="ECO:0000313" key="5">
    <source>
        <dbReference type="Proteomes" id="UP001597294"/>
    </source>
</evidence>
<dbReference type="GO" id="GO:0016787">
    <property type="term" value="F:hydrolase activity"/>
    <property type="evidence" value="ECO:0007669"/>
    <property type="project" value="UniProtKB-KW"/>
</dbReference>
<protein>
    <submittedName>
        <fullName evidence="4">Alpha/beta hydrolase</fullName>
    </submittedName>
</protein>
<dbReference type="RefSeq" id="WP_380247960.1">
    <property type="nucleotide sequence ID" value="NZ_JBHUII010000001.1"/>
</dbReference>
<proteinExistence type="inferred from homology"/>
<comment type="similarity">
    <text evidence="1">Belongs to the AB hydrolase superfamily. AB hydrolase 2 family.</text>
</comment>
<sequence length="225" mass="24155">MSVEALSGPRHEPSSGGPAKELIVMLHGLGADGQDLIGLAPYFAKALPNAAIVSPNAHQPCDMAPMGRQWFSLQSRDQDLILDGVRKATPIIDDYIAKEMAHYNLSADRVLVMGFSQGAMMTYHLGFRQKNPFAGMMCYSGMLVASDLLNDELTSKSPVLAIHGDADEVVPSEALPAAVKVMTEHEIPVYQQMISQLGHGIDENGIKMGVGFALETLGYNPSDGD</sequence>
<dbReference type="Pfam" id="PF02230">
    <property type="entry name" value="Abhydrolase_2"/>
    <property type="match status" value="1"/>
</dbReference>
<evidence type="ECO:0000259" key="3">
    <source>
        <dbReference type="Pfam" id="PF02230"/>
    </source>
</evidence>
<dbReference type="InterPro" id="IPR050565">
    <property type="entry name" value="LYPA1-2/EST-like"/>
</dbReference>
<dbReference type="InterPro" id="IPR029058">
    <property type="entry name" value="AB_hydrolase_fold"/>
</dbReference>
<dbReference type="Proteomes" id="UP001597294">
    <property type="component" value="Unassembled WGS sequence"/>
</dbReference>
<keyword evidence="2 4" id="KW-0378">Hydrolase</keyword>
<dbReference type="SUPFAM" id="SSF53474">
    <property type="entry name" value="alpha/beta-Hydrolases"/>
    <property type="match status" value="1"/>
</dbReference>
<dbReference type="EMBL" id="JBHUII010000001">
    <property type="protein sequence ID" value="MFD2204406.1"/>
    <property type="molecule type" value="Genomic_DNA"/>
</dbReference>
<keyword evidence="5" id="KW-1185">Reference proteome</keyword>
<reference evidence="5" key="1">
    <citation type="journal article" date="2019" name="Int. J. Syst. Evol. Microbiol.">
        <title>The Global Catalogue of Microorganisms (GCM) 10K type strain sequencing project: providing services to taxonomists for standard genome sequencing and annotation.</title>
        <authorList>
            <consortium name="The Broad Institute Genomics Platform"/>
            <consortium name="The Broad Institute Genome Sequencing Center for Infectious Disease"/>
            <person name="Wu L."/>
            <person name="Ma J."/>
        </authorList>
    </citation>
    <scope>NUCLEOTIDE SEQUENCE [LARGE SCALE GENOMIC DNA]</scope>
    <source>
        <strain evidence="5">CGMCC 4.7192</strain>
    </source>
</reference>
<evidence type="ECO:0000256" key="1">
    <source>
        <dbReference type="ARBA" id="ARBA00006499"/>
    </source>
</evidence>
<dbReference type="PANTHER" id="PTHR10655">
    <property type="entry name" value="LYSOPHOSPHOLIPASE-RELATED"/>
    <property type="match status" value="1"/>
</dbReference>
<gene>
    <name evidence="4" type="ORF">ACFSKO_02225</name>
</gene>
<feature type="domain" description="Phospholipase/carboxylesterase/thioesterase" evidence="3">
    <location>
        <begin position="15"/>
        <end position="206"/>
    </location>
</feature>